<evidence type="ECO:0000313" key="1">
    <source>
        <dbReference type="EMBL" id="AXK60863.1"/>
    </source>
</evidence>
<dbReference type="EMBL" id="CP025544">
    <property type="protein sequence ID" value="AXK60863.1"/>
    <property type="molecule type" value="Genomic_DNA"/>
</dbReference>
<protein>
    <submittedName>
        <fullName evidence="1">Uncharacterized protein</fullName>
    </submittedName>
</protein>
<dbReference type="Proteomes" id="UP000254834">
    <property type="component" value="Chromosome"/>
</dbReference>
<accession>A0A345ZC46</accession>
<evidence type="ECO:0000313" key="2">
    <source>
        <dbReference type="Proteomes" id="UP000254834"/>
    </source>
</evidence>
<keyword evidence="2" id="KW-1185">Reference proteome</keyword>
<proteinExistence type="predicted"/>
<organism evidence="1 2">
    <name type="scientific">Candidatus Chromulinivorax destructor</name>
    <dbReference type="NCBI Taxonomy" id="2066483"/>
    <lineage>
        <taxon>Bacteria</taxon>
        <taxon>Candidatus Babelota</taxon>
        <taxon>Candidatus Babeliae</taxon>
        <taxon>Candidatus Babeliales</taxon>
        <taxon>Candidatus Chromulinivoraceae</taxon>
        <taxon>Candidatus Chromulinivorax</taxon>
    </lineage>
</organism>
<gene>
    <name evidence="1" type="ORF">C0J27_03910</name>
</gene>
<dbReference type="KEGG" id="cdes:C0J27_03910"/>
<sequence>MNSIKYILLTKNSSIDTYTTSESMHHDFYLLSLLVKSDQTSLEQLLTFYKSSYLQCWTTNQLFCHKQSKNIQLFSVYDLATNDELCLPTTGKLILSKKNFMQCLFNIKKMHEDKTSQIYIVIDERNYVHVTTDITSVKQNNYINSLLSLIKSFFIKI</sequence>
<dbReference type="RefSeq" id="WP_115585878.1">
    <property type="nucleotide sequence ID" value="NZ_CP025544.1"/>
</dbReference>
<name>A0A345ZC46_9BACT</name>
<dbReference type="AlphaFoldDB" id="A0A345ZC46"/>
<reference evidence="1 2" key="1">
    <citation type="submission" date="2017-12" db="EMBL/GenBank/DDBJ databases">
        <title>Chromulinavorax destructans is a abundant pathogen of dominant heterotrophic picoflagllates.</title>
        <authorList>
            <person name="Deeg C.M."/>
            <person name="Zimmer M."/>
            <person name="Suttle C.A."/>
        </authorList>
    </citation>
    <scope>NUCLEOTIDE SEQUENCE [LARGE SCALE GENOMIC DNA]</scope>
    <source>
        <strain evidence="1 2">SeV1</strain>
    </source>
</reference>